<dbReference type="Proteomes" id="UP000176864">
    <property type="component" value="Unassembled WGS sequence"/>
</dbReference>
<proteinExistence type="inferred from homology"/>
<evidence type="ECO:0000259" key="2">
    <source>
        <dbReference type="SMART" id="SM00854"/>
    </source>
</evidence>
<dbReference type="InterPro" id="IPR019079">
    <property type="entry name" value="Capsule_synth_CapA"/>
</dbReference>
<dbReference type="Gene3D" id="3.60.21.10">
    <property type="match status" value="1"/>
</dbReference>
<gene>
    <name evidence="3" type="ORF">A2751_01135</name>
</gene>
<dbReference type="PANTHER" id="PTHR33393:SF12">
    <property type="entry name" value="CAPSULE BIOSYNTHESIS PROTEIN CAPA"/>
    <property type="match status" value="1"/>
</dbReference>
<dbReference type="PANTHER" id="PTHR33393">
    <property type="entry name" value="POLYGLUTAMINE SYNTHESIS ACCESSORY PROTEIN RV0574C-RELATED"/>
    <property type="match status" value="1"/>
</dbReference>
<dbReference type="InterPro" id="IPR029052">
    <property type="entry name" value="Metallo-depent_PP-like"/>
</dbReference>
<comment type="similarity">
    <text evidence="1">Belongs to the CapA family.</text>
</comment>
<dbReference type="STRING" id="1817824.A2751_01135"/>
<accession>A0A1F5NMX9</accession>
<reference evidence="3 4" key="1">
    <citation type="journal article" date="2016" name="Nat. Commun.">
        <title>Thousands of microbial genomes shed light on interconnected biogeochemical processes in an aquifer system.</title>
        <authorList>
            <person name="Anantharaman K."/>
            <person name="Brown C.T."/>
            <person name="Hug L.A."/>
            <person name="Sharon I."/>
            <person name="Castelle C.J."/>
            <person name="Probst A.J."/>
            <person name="Thomas B.C."/>
            <person name="Singh A."/>
            <person name="Wilkins M.J."/>
            <person name="Karaoz U."/>
            <person name="Brodie E.L."/>
            <person name="Williams K.H."/>
            <person name="Hubbard S.S."/>
            <person name="Banfield J.F."/>
        </authorList>
    </citation>
    <scope>NUCLEOTIDE SEQUENCE [LARGE SCALE GENOMIC DNA]</scope>
</reference>
<dbReference type="EMBL" id="MFEK01000010">
    <property type="protein sequence ID" value="OGE79045.1"/>
    <property type="molecule type" value="Genomic_DNA"/>
</dbReference>
<evidence type="ECO:0000313" key="4">
    <source>
        <dbReference type="Proteomes" id="UP000176864"/>
    </source>
</evidence>
<protein>
    <recommendedName>
        <fullName evidence="2">Capsule synthesis protein CapA domain-containing protein</fullName>
    </recommendedName>
</protein>
<evidence type="ECO:0000256" key="1">
    <source>
        <dbReference type="ARBA" id="ARBA00005662"/>
    </source>
</evidence>
<dbReference type="SMART" id="SM00854">
    <property type="entry name" value="PGA_cap"/>
    <property type="match status" value="1"/>
</dbReference>
<comment type="caution">
    <text evidence="3">The sequence shown here is derived from an EMBL/GenBank/DDBJ whole genome shotgun (WGS) entry which is preliminary data.</text>
</comment>
<organism evidence="3 4">
    <name type="scientific">Candidatus Doudnabacteria bacterium RIFCSPHIGHO2_01_FULL_46_14</name>
    <dbReference type="NCBI Taxonomy" id="1817824"/>
    <lineage>
        <taxon>Bacteria</taxon>
        <taxon>Candidatus Doudnaibacteriota</taxon>
    </lineage>
</organism>
<dbReference type="Pfam" id="PF09587">
    <property type="entry name" value="PGA_cap"/>
    <property type="match status" value="1"/>
</dbReference>
<dbReference type="SUPFAM" id="SSF56300">
    <property type="entry name" value="Metallo-dependent phosphatases"/>
    <property type="match status" value="1"/>
</dbReference>
<evidence type="ECO:0000313" key="3">
    <source>
        <dbReference type="EMBL" id="OGE79045.1"/>
    </source>
</evidence>
<feature type="domain" description="Capsule synthesis protein CapA" evidence="2">
    <location>
        <begin position="1"/>
        <end position="256"/>
    </location>
</feature>
<dbReference type="CDD" id="cd07381">
    <property type="entry name" value="MPP_CapA"/>
    <property type="match status" value="1"/>
</dbReference>
<sequence length="314" mass="35017">MLSRNVGTKIEEAKNPDLPFLNLQDFLKNADITFGNLECPLSDSQIPLREGLVFRCLTRHFDGVINAGFDVLSTANNHSFDQGQDNIDFTIDYLKSHDILPVGTGHDLTEAHNGVVFPPLEGEGEGGVKFSFLSYSYTAFNDGGKSTHPQIATMNIEQVQKDVAELKNKSDVIIVNMHAGTEYTRHPNQQQIDFAHTAIDAGADVVIGHHPHWIQDIEVYSPLELFPPLEGEGKGGAKEPRKGLIFYSLGNFVFDQMWSQETREGLMVKLEFSGPELKSYELIPIIIDNYCCPRLANEAEKNKILDTLNLTKNN</sequence>
<name>A0A1F5NMX9_9BACT</name>
<dbReference type="AlphaFoldDB" id="A0A1F5NMX9"/>
<dbReference type="InterPro" id="IPR052169">
    <property type="entry name" value="CW_Biosynth-Accessory"/>
</dbReference>